<feature type="region of interest" description="Disordered" evidence="1">
    <location>
        <begin position="78"/>
        <end position="110"/>
    </location>
</feature>
<dbReference type="AlphaFoldDB" id="A0A433DML8"/>
<evidence type="ECO:0000313" key="3">
    <source>
        <dbReference type="Proteomes" id="UP000268093"/>
    </source>
</evidence>
<comment type="caution">
    <text evidence="2">The sequence shown here is derived from an EMBL/GenBank/DDBJ whole genome shotgun (WGS) entry which is preliminary data.</text>
</comment>
<sequence>MCKSFLQHQGTYYSPSDAGSGVVISVFDTQQMVVKRGKRRHKHRARTMTYDDNRHADRMKLRRVKVVDYKFPLCSEDDFEEERPKRKNREQGRGDRPSVLRGGLEEVELP</sequence>
<dbReference type="Proteomes" id="UP000268093">
    <property type="component" value="Unassembled WGS sequence"/>
</dbReference>
<accession>A0A433DML8</accession>
<evidence type="ECO:0000313" key="2">
    <source>
        <dbReference type="EMBL" id="RUP52103.1"/>
    </source>
</evidence>
<dbReference type="EMBL" id="RBNI01000191">
    <property type="protein sequence ID" value="RUP52103.1"/>
    <property type="molecule type" value="Genomic_DNA"/>
</dbReference>
<protein>
    <submittedName>
        <fullName evidence="2">Uncharacterized protein</fullName>
    </submittedName>
</protein>
<evidence type="ECO:0000256" key="1">
    <source>
        <dbReference type="SAM" id="MobiDB-lite"/>
    </source>
</evidence>
<proteinExistence type="predicted"/>
<name>A0A433DML8_9FUNG</name>
<reference evidence="2 3" key="1">
    <citation type="journal article" date="2018" name="New Phytol.">
        <title>Phylogenomics of Endogonaceae and evolution of mycorrhizas within Mucoromycota.</title>
        <authorList>
            <person name="Chang Y."/>
            <person name="Desiro A."/>
            <person name="Na H."/>
            <person name="Sandor L."/>
            <person name="Lipzen A."/>
            <person name="Clum A."/>
            <person name="Barry K."/>
            <person name="Grigoriev I.V."/>
            <person name="Martin F.M."/>
            <person name="Stajich J.E."/>
            <person name="Smith M.E."/>
            <person name="Bonito G."/>
            <person name="Spatafora J.W."/>
        </authorList>
    </citation>
    <scope>NUCLEOTIDE SEQUENCE [LARGE SCALE GENOMIC DNA]</scope>
    <source>
        <strain evidence="2 3">GMNB39</strain>
    </source>
</reference>
<gene>
    <name evidence="2" type="ORF">BC936DRAFT_141242</name>
</gene>
<keyword evidence="3" id="KW-1185">Reference proteome</keyword>
<organism evidence="2 3">
    <name type="scientific">Jimgerdemannia flammicorona</name>
    <dbReference type="NCBI Taxonomy" id="994334"/>
    <lineage>
        <taxon>Eukaryota</taxon>
        <taxon>Fungi</taxon>
        <taxon>Fungi incertae sedis</taxon>
        <taxon>Mucoromycota</taxon>
        <taxon>Mucoromycotina</taxon>
        <taxon>Endogonomycetes</taxon>
        <taxon>Endogonales</taxon>
        <taxon>Endogonaceae</taxon>
        <taxon>Jimgerdemannia</taxon>
    </lineage>
</organism>
<feature type="compositionally biased region" description="Basic and acidic residues" evidence="1">
    <location>
        <begin position="89"/>
        <end position="98"/>
    </location>
</feature>